<organism evidence="2 3">
    <name type="scientific">Spirosoma arboris</name>
    <dbReference type="NCBI Taxonomy" id="2682092"/>
    <lineage>
        <taxon>Bacteria</taxon>
        <taxon>Pseudomonadati</taxon>
        <taxon>Bacteroidota</taxon>
        <taxon>Cytophagia</taxon>
        <taxon>Cytophagales</taxon>
        <taxon>Cytophagaceae</taxon>
        <taxon>Spirosoma</taxon>
    </lineage>
</organism>
<evidence type="ECO:0000313" key="3">
    <source>
        <dbReference type="Proteomes" id="UP000436006"/>
    </source>
</evidence>
<dbReference type="RefSeq" id="WP_317165812.1">
    <property type="nucleotide sequence ID" value="NZ_WPIN01000002.1"/>
</dbReference>
<accession>A0A7K1S7P9</accession>
<comment type="caution">
    <text evidence="2">The sequence shown here is derived from an EMBL/GenBank/DDBJ whole genome shotgun (WGS) entry which is preliminary data.</text>
</comment>
<name>A0A7K1S7P9_9BACT</name>
<keyword evidence="1" id="KW-1133">Transmembrane helix</keyword>
<evidence type="ECO:0000256" key="1">
    <source>
        <dbReference type="SAM" id="Phobius"/>
    </source>
</evidence>
<proteinExistence type="predicted"/>
<dbReference type="EMBL" id="WPIN01000002">
    <property type="protein sequence ID" value="MVM29805.1"/>
    <property type="molecule type" value="Genomic_DNA"/>
</dbReference>
<dbReference type="Proteomes" id="UP000436006">
    <property type="component" value="Unassembled WGS sequence"/>
</dbReference>
<evidence type="ECO:0000313" key="2">
    <source>
        <dbReference type="EMBL" id="MVM29805.1"/>
    </source>
</evidence>
<dbReference type="AlphaFoldDB" id="A0A7K1S7P9"/>
<feature type="transmembrane region" description="Helical" evidence="1">
    <location>
        <begin position="108"/>
        <end position="129"/>
    </location>
</feature>
<sequence length="131" mass="15764">MNRHTNNLKQQIERVLRWEQSSHWRSRDFVQLSELIRKHTHRLVDAQELQLFWQSSVVLSASFLDTLAQFVDYDDWDNFCTRNFYGTVEVDEETEMLHAPMWEIPTRWVIAICWFSVLASLAVTILLIWKH</sequence>
<gene>
    <name evidence="2" type="ORF">GO755_07165</name>
</gene>
<reference evidence="2 3" key="1">
    <citation type="submission" date="2019-12" db="EMBL/GenBank/DDBJ databases">
        <title>Spirosoma sp. HMF4905 genome sequencing and assembly.</title>
        <authorList>
            <person name="Kang H."/>
            <person name="Cha I."/>
            <person name="Kim H."/>
            <person name="Joh K."/>
        </authorList>
    </citation>
    <scope>NUCLEOTIDE SEQUENCE [LARGE SCALE GENOMIC DNA]</scope>
    <source>
        <strain evidence="2 3">HMF4905</strain>
    </source>
</reference>
<keyword evidence="1" id="KW-0472">Membrane</keyword>
<keyword evidence="3" id="KW-1185">Reference proteome</keyword>
<protein>
    <submittedName>
        <fullName evidence="2">Uncharacterized protein</fullName>
    </submittedName>
</protein>
<keyword evidence="1" id="KW-0812">Transmembrane</keyword>